<dbReference type="SUPFAM" id="SSF55961">
    <property type="entry name" value="Bet v1-like"/>
    <property type="match status" value="1"/>
</dbReference>
<evidence type="ECO:0000259" key="2">
    <source>
        <dbReference type="Pfam" id="PF03364"/>
    </source>
</evidence>
<dbReference type="PANTHER" id="PTHR12901">
    <property type="entry name" value="SPERM PROTEIN HOMOLOG"/>
    <property type="match status" value="1"/>
</dbReference>
<reference evidence="3 4" key="1">
    <citation type="journal article" date="2011" name="J. Bacteriol.">
        <title>Complete genome sequence of the industrial strain Ketogulonicigenium vulgare WSH-001.</title>
        <authorList>
            <person name="Liu L."/>
            <person name="Li Y."/>
            <person name="Zhang J."/>
            <person name="Zhou Z."/>
            <person name="Liu J."/>
            <person name="Li X."/>
            <person name="Zhou J."/>
            <person name="Du G."/>
            <person name="Wang L."/>
            <person name="Chen J."/>
        </authorList>
    </citation>
    <scope>NUCLEOTIDE SEQUENCE [LARGE SCALE GENOMIC DNA]</scope>
    <source>
        <strain evidence="3 4">WSH-001</strain>
    </source>
</reference>
<comment type="similarity">
    <text evidence="1">Belongs to the ribosome association toxin RatA family.</text>
</comment>
<evidence type="ECO:0000313" key="3">
    <source>
        <dbReference type="EMBL" id="AEM41007.1"/>
    </source>
</evidence>
<keyword evidence="4" id="KW-1185">Reference proteome</keyword>
<dbReference type="InterPro" id="IPR023393">
    <property type="entry name" value="START-like_dom_sf"/>
</dbReference>
<proteinExistence type="inferred from homology"/>
<dbReference type="GO" id="GO:0045333">
    <property type="term" value="P:cellular respiration"/>
    <property type="evidence" value="ECO:0007669"/>
    <property type="project" value="InterPro"/>
</dbReference>
<dbReference type="eggNOG" id="COG2867">
    <property type="taxonomic scope" value="Bacteria"/>
</dbReference>
<dbReference type="HOGENOM" id="CLU_079653_3_0_5"/>
<dbReference type="GO" id="GO:0048039">
    <property type="term" value="F:ubiquinone binding"/>
    <property type="evidence" value="ECO:0007669"/>
    <property type="project" value="InterPro"/>
</dbReference>
<dbReference type="AlphaFoldDB" id="F9Y6Z0"/>
<evidence type="ECO:0000313" key="4">
    <source>
        <dbReference type="Proteomes" id="UP000000692"/>
    </source>
</evidence>
<dbReference type="OrthoDB" id="9804759at2"/>
<gene>
    <name evidence="3" type="ordered locus">KVU_1167</name>
</gene>
<name>F9Y6Z0_KETVW</name>
<dbReference type="InterPro" id="IPR044996">
    <property type="entry name" value="COQ10-like"/>
</dbReference>
<protein>
    <submittedName>
        <fullName evidence="3">Oligoketide cyclase/lipid transport protein</fullName>
    </submittedName>
</protein>
<dbReference type="PATRIC" id="fig|759362.5.peg.1205"/>
<dbReference type="Gene3D" id="3.30.530.20">
    <property type="match status" value="1"/>
</dbReference>
<organism evidence="3 4">
    <name type="scientific">Ketogulonicigenium vulgare (strain WSH-001)</name>
    <dbReference type="NCBI Taxonomy" id="759362"/>
    <lineage>
        <taxon>Bacteria</taxon>
        <taxon>Pseudomonadati</taxon>
        <taxon>Pseudomonadota</taxon>
        <taxon>Alphaproteobacteria</taxon>
        <taxon>Rhodobacterales</taxon>
        <taxon>Roseobacteraceae</taxon>
        <taxon>Ketogulonicigenium</taxon>
    </lineage>
</organism>
<dbReference type="RefSeq" id="WP_013384473.1">
    <property type="nucleotide sequence ID" value="NC_017384.1"/>
</dbReference>
<dbReference type="KEGG" id="kvl:KVU_1167"/>
<dbReference type="Proteomes" id="UP000000692">
    <property type="component" value="Chromosome"/>
</dbReference>
<dbReference type="Pfam" id="PF03364">
    <property type="entry name" value="Polyketide_cyc"/>
    <property type="match status" value="1"/>
</dbReference>
<evidence type="ECO:0000256" key="1">
    <source>
        <dbReference type="ARBA" id="ARBA00008918"/>
    </source>
</evidence>
<dbReference type="InterPro" id="IPR005031">
    <property type="entry name" value="COQ10_START"/>
</dbReference>
<feature type="domain" description="Coenzyme Q-binding protein COQ10 START" evidence="2">
    <location>
        <begin position="11"/>
        <end position="139"/>
    </location>
</feature>
<dbReference type="EMBL" id="CP002018">
    <property type="protein sequence ID" value="AEM41007.1"/>
    <property type="molecule type" value="Genomic_DNA"/>
</dbReference>
<dbReference type="CDD" id="cd07813">
    <property type="entry name" value="COQ10p_like"/>
    <property type="match status" value="1"/>
</dbReference>
<dbReference type="PANTHER" id="PTHR12901:SF10">
    <property type="entry name" value="COENZYME Q-BINDING PROTEIN COQ10, MITOCHONDRIAL"/>
    <property type="match status" value="1"/>
</dbReference>
<sequence>MTTHHETRQLPYSGQQVYDLVADVTGYAQFLPWVAGARVRSVTDRGDHQEMLADLIVSFKLFREKFGSRVLLYPDQLRIDTSYIDGPFSHMESRWQFRDTDSGCEVSFDVDFAFRNKLLQSAAGLFFHEAMRQIVQAFERRAADLYGTAKT</sequence>
<accession>F9Y6Z0</accession>